<reference evidence="4" key="1">
    <citation type="submission" date="2018-01" db="EMBL/GenBank/DDBJ databases">
        <authorList>
            <person name="Regsiter A."/>
            <person name="William W."/>
        </authorList>
    </citation>
    <scope>NUCLEOTIDE SEQUENCE</scope>
    <source>
        <strain evidence="4">TRIP AH-1</strain>
    </source>
</reference>
<evidence type="ECO:0000259" key="3">
    <source>
        <dbReference type="Pfam" id="PF01551"/>
    </source>
</evidence>
<feature type="coiled-coil region" evidence="1">
    <location>
        <begin position="69"/>
        <end position="117"/>
    </location>
</feature>
<dbReference type="AlphaFoldDB" id="A0A445N0D3"/>
<dbReference type="Gene3D" id="6.10.250.3150">
    <property type="match status" value="1"/>
</dbReference>
<dbReference type="SUPFAM" id="SSF51261">
    <property type="entry name" value="Duplicated hybrid motif"/>
    <property type="match status" value="1"/>
</dbReference>
<organism evidence="4">
    <name type="scientific">uncultured Desulfobacterium sp</name>
    <dbReference type="NCBI Taxonomy" id="201089"/>
    <lineage>
        <taxon>Bacteria</taxon>
        <taxon>Pseudomonadati</taxon>
        <taxon>Thermodesulfobacteriota</taxon>
        <taxon>Desulfobacteria</taxon>
        <taxon>Desulfobacterales</taxon>
        <taxon>Desulfobacteriaceae</taxon>
        <taxon>Desulfobacterium</taxon>
        <taxon>environmental samples</taxon>
    </lineage>
</organism>
<evidence type="ECO:0000256" key="2">
    <source>
        <dbReference type="SAM" id="Phobius"/>
    </source>
</evidence>
<accession>A0A445N0D3</accession>
<dbReference type="Gene3D" id="2.70.70.10">
    <property type="entry name" value="Glucose Permease (Domain IIA)"/>
    <property type="match status" value="1"/>
</dbReference>
<evidence type="ECO:0000313" key="4">
    <source>
        <dbReference type="EMBL" id="SPD75061.1"/>
    </source>
</evidence>
<dbReference type="PANTHER" id="PTHR21666">
    <property type="entry name" value="PEPTIDASE-RELATED"/>
    <property type="match status" value="1"/>
</dbReference>
<dbReference type="GO" id="GO:0004222">
    <property type="term" value="F:metalloendopeptidase activity"/>
    <property type="evidence" value="ECO:0007669"/>
    <property type="project" value="TreeGrafter"/>
</dbReference>
<dbReference type="EMBL" id="OJIN01000184">
    <property type="protein sequence ID" value="SPD75061.1"/>
    <property type="molecule type" value="Genomic_DNA"/>
</dbReference>
<dbReference type="CDD" id="cd12797">
    <property type="entry name" value="M23_peptidase"/>
    <property type="match status" value="1"/>
</dbReference>
<protein>
    <recommendedName>
        <fullName evidence="3">M23ase beta-sheet core domain-containing protein</fullName>
    </recommendedName>
</protein>
<name>A0A445N0D3_9BACT</name>
<dbReference type="Pfam" id="PF01551">
    <property type="entry name" value="Peptidase_M23"/>
    <property type="match status" value="1"/>
</dbReference>
<dbReference type="InterPro" id="IPR016047">
    <property type="entry name" value="M23ase_b-sheet_dom"/>
</dbReference>
<evidence type="ECO:0000256" key="1">
    <source>
        <dbReference type="SAM" id="Coils"/>
    </source>
</evidence>
<proteinExistence type="predicted"/>
<feature type="domain" description="M23ase beta-sheet core" evidence="3">
    <location>
        <begin position="287"/>
        <end position="380"/>
    </location>
</feature>
<keyword evidence="2" id="KW-0812">Transmembrane</keyword>
<keyword evidence="2" id="KW-1133">Transmembrane helix</keyword>
<gene>
    <name evidence="4" type="ORF">PITCH_A420021</name>
</gene>
<feature type="transmembrane region" description="Helical" evidence="2">
    <location>
        <begin position="12"/>
        <end position="36"/>
    </location>
</feature>
<feature type="coiled-coil region" evidence="1">
    <location>
        <begin position="189"/>
        <end position="247"/>
    </location>
</feature>
<dbReference type="InterPro" id="IPR050570">
    <property type="entry name" value="Cell_wall_metabolism_enzyme"/>
</dbReference>
<keyword evidence="1" id="KW-0175">Coiled coil</keyword>
<keyword evidence="2" id="KW-0472">Membrane</keyword>
<dbReference type="PANTHER" id="PTHR21666:SF270">
    <property type="entry name" value="MUREIN HYDROLASE ACTIVATOR ENVC"/>
    <property type="match status" value="1"/>
</dbReference>
<sequence length="389" mass="43886">MRTVISQTGGYSLSMYFAIIIIMAFICYFIAAGVFAGQDQIEIIESTLSKEKQGYETFDSREKDLLGQLSHYEQQVAEKKQAIEKLTERIRKDEVEIGGLEKELAGLESSLLDAESKASKRIVSLYKYAVGGYINTLASVMDIGQFRQRLNYLRAISEEDHNQLSAFAQQIGSHRASISNLTERITDKRSEESQEKARLLAMRRDLEERVVLLIQIHKEKEFYETAVRELELASQDLRQTFTEIEKNKGPDTTWSSGFENSKGLLPVPLQGKMIRGDRLLGSDKQHFNKGVFIEGIDKDVRAVFCGRVEFSGQIKGYGDILIINHGSRFFTISAQVSQRIKEEGDMVEAGDVIAIAGQSGNGKKARLYFEMRKAGVSLNPLEWLEKKSL</sequence>
<dbReference type="InterPro" id="IPR011055">
    <property type="entry name" value="Dup_hybrid_motif"/>
</dbReference>